<evidence type="ECO:0000313" key="1">
    <source>
        <dbReference type="EMBL" id="GGH95103.1"/>
    </source>
</evidence>
<reference evidence="2" key="1">
    <citation type="journal article" date="2019" name="Int. J. Syst. Evol. Microbiol.">
        <title>The Global Catalogue of Microorganisms (GCM) 10K type strain sequencing project: providing services to taxonomists for standard genome sequencing and annotation.</title>
        <authorList>
            <consortium name="The Broad Institute Genomics Platform"/>
            <consortium name="The Broad Institute Genome Sequencing Center for Infectious Disease"/>
            <person name="Wu L."/>
            <person name="Ma J."/>
        </authorList>
    </citation>
    <scope>NUCLEOTIDE SEQUENCE [LARGE SCALE GENOMIC DNA]</scope>
    <source>
        <strain evidence="2">CCM 8778</strain>
    </source>
</reference>
<dbReference type="EMBL" id="BMDE01000007">
    <property type="protein sequence ID" value="GGH95103.1"/>
    <property type="molecule type" value="Genomic_DNA"/>
</dbReference>
<accession>A0ABQ2ASU1</accession>
<organism evidence="1 2">
    <name type="scientific">Pseudomonas fluvialis</name>
    <dbReference type="NCBI Taxonomy" id="1793966"/>
    <lineage>
        <taxon>Bacteria</taxon>
        <taxon>Pseudomonadati</taxon>
        <taxon>Pseudomonadota</taxon>
        <taxon>Gammaproteobacteria</taxon>
        <taxon>Pseudomonadales</taxon>
        <taxon>Pseudomonadaceae</taxon>
        <taxon>Pseudomonas</taxon>
    </lineage>
</organism>
<evidence type="ECO:0000313" key="2">
    <source>
        <dbReference type="Proteomes" id="UP000655550"/>
    </source>
</evidence>
<sequence>MKHQLPAPLVRFHVHMLRDHATQLVALANALAQRKGRDTRLGEALELALVAGLSKSLADLLELAQDDKDAPHWLQLGPVNRMGGKALTPAELSR</sequence>
<keyword evidence="2" id="KW-1185">Reference proteome</keyword>
<dbReference type="Proteomes" id="UP000655550">
    <property type="component" value="Unassembled WGS sequence"/>
</dbReference>
<proteinExistence type="predicted"/>
<protein>
    <submittedName>
        <fullName evidence="1">Uncharacterized protein</fullName>
    </submittedName>
</protein>
<dbReference type="RefSeq" id="WP_093985303.1">
    <property type="nucleotide sequence ID" value="NZ_BMDE01000007.1"/>
</dbReference>
<name>A0ABQ2ASU1_9PSED</name>
<comment type="caution">
    <text evidence="1">The sequence shown here is derived from an EMBL/GenBank/DDBJ whole genome shotgun (WGS) entry which is preliminary data.</text>
</comment>
<gene>
    <name evidence="1" type="ORF">GCM10007363_23590</name>
</gene>